<dbReference type="CDD" id="cd19438">
    <property type="entry name" value="lipocalin_Blc-like"/>
    <property type="match status" value="1"/>
</dbReference>
<dbReference type="PANTHER" id="PTHR10612:SF34">
    <property type="entry name" value="APOLIPOPROTEIN D"/>
    <property type="match status" value="1"/>
</dbReference>
<dbReference type="InterPro" id="IPR000566">
    <property type="entry name" value="Lipocln_cytosolic_FA-bd_dom"/>
</dbReference>
<feature type="domain" description="Post-SET" evidence="14">
    <location>
        <begin position="7"/>
        <end position="23"/>
    </location>
</feature>
<comment type="function">
    <text evidence="11">Involved in the storage or transport of lipids necessary for membrane maintenance under stressful conditions. Displays a binding preference for lysophospholipids.</text>
</comment>
<dbReference type="InterPro" id="IPR002446">
    <property type="entry name" value="Lipocalin_bac"/>
</dbReference>
<comment type="similarity">
    <text evidence="3">Belongs to the calycin superfamily. Lipocalin family.</text>
</comment>
<evidence type="ECO:0000259" key="14">
    <source>
        <dbReference type="PROSITE" id="PS50868"/>
    </source>
</evidence>
<dbReference type="InterPro" id="IPR022272">
    <property type="entry name" value="Lipocalin_CS"/>
</dbReference>
<keyword evidence="5" id="KW-0732">Signal</keyword>
<dbReference type="PRINTS" id="PR01171">
    <property type="entry name" value="BCTLIPOCALIN"/>
</dbReference>
<keyword evidence="10" id="KW-0449">Lipoprotein</keyword>
<organism evidence="15 16">
    <name type="scientific">Desulfobotulus alkaliphilus</name>
    <dbReference type="NCBI Taxonomy" id="622671"/>
    <lineage>
        <taxon>Bacteria</taxon>
        <taxon>Pseudomonadati</taxon>
        <taxon>Thermodesulfobacteriota</taxon>
        <taxon>Desulfobacteria</taxon>
        <taxon>Desulfobacterales</taxon>
        <taxon>Desulfobacteraceae</taxon>
        <taxon>Desulfobotulus</taxon>
    </lineage>
</organism>
<dbReference type="Pfam" id="PF08212">
    <property type="entry name" value="Lipocalin_2"/>
    <property type="match status" value="1"/>
</dbReference>
<evidence type="ECO:0000313" key="15">
    <source>
        <dbReference type="EMBL" id="TWI72266.1"/>
    </source>
</evidence>
<keyword evidence="6" id="KW-0446">Lipid-binding</keyword>
<accession>A0A562RV67</accession>
<evidence type="ECO:0000256" key="1">
    <source>
        <dbReference type="ARBA" id="ARBA00004442"/>
    </source>
</evidence>
<keyword evidence="16" id="KW-1185">Reference proteome</keyword>
<keyword evidence="8" id="KW-0564">Palmitate</keyword>
<dbReference type="GO" id="GO:0006950">
    <property type="term" value="P:response to stress"/>
    <property type="evidence" value="ECO:0007669"/>
    <property type="project" value="UniProtKB-ARBA"/>
</dbReference>
<evidence type="ECO:0000256" key="7">
    <source>
        <dbReference type="ARBA" id="ARBA00023136"/>
    </source>
</evidence>
<protein>
    <recommendedName>
        <fullName evidence="12">Outer membrane lipoprotein Blc</fullName>
    </recommendedName>
</protein>
<proteinExistence type="inferred from homology"/>
<feature type="transmembrane region" description="Helical" evidence="13">
    <location>
        <begin position="99"/>
        <end position="118"/>
    </location>
</feature>
<dbReference type="Gene3D" id="2.40.128.20">
    <property type="match status" value="1"/>
</dbReference>
<dbReference type="FunFam" id="2.40.128.20:FF:000002">
    <property type="entry name" value="Outer membrane lipoprotein Blc"/>
    <property type="match status" value="1"/>
</dbReference>
<dbReference type="GO" id="GO:0008289">
    <property type="term" value="F:lipid binding"/>
    <property type="evidence" value="ECO:0007669"/>
    <property type="project" value="UniProtKB-KW"/>
</dbReference>
<evidence type="ECO:0000256" key="9">
    <source>
        <dbReference type="ARBA" id="ARBA00023237"/>
    </source>
</evidence>
<evidence type="ECO:0000256" key="2">
    <source>
        <dbReference type="ARBA" id="ARBA00004635"/>
    </source>
</evidence>
<dbReference type="AlphaFoldDB" id="A0A562RV67"/>
<evidence type="ECO:0000256" key="11">
    <source>
        <dbReference type="ARBA" id="ARBA00057024"/>
    </source>
</evidence>
<dbReference type="PANTHER" id="PTHR10612">
    <property type="entry name" value="APOLIPOPROTEIN D"/>
    <property type="match status" value="1"/>
</dbReference>
<evidence type="ECO:0000256" key="12">
    <source>
        <dbReference type="ARBA" id="ARBA00071217"/>
    </source>
</evidence>
<keyword evidence="13" id="KW-0812">Transmembrane</keyword>
<dbReference type="PROSITE" id="PS00213">
    <property type="entry name" value="LIPOCALIN"/>
    <property type="match status" value="1"/>
</dbReference>
<evidence type="ECO:0000256" key="10">
    <source>
        <dbReference type="ARBA" id="ARBA00023288"/>
    </source>
</evidence>
<gene>
    <name evidence="15" type="ORF">LZ24_01674</name>
</gene>
<keyword evidence="9" id="KW-0998">Cell outer membrane</keyword>
<evidence type="ECO:0000256" key="5">
    <source>
        <dbReference type="ARBA" id="ARBA00022729"/>
    </source>
</evidence>
<dbReference type="PRINTS" id="PR00179">
    <property type="entry name" value="LIPOCALIN"/>
</dbReference>
<dbReference type="SUPFAM" id="SSF50814">
    <property type="entry name" value="Lipocalins"/>
    <property type="match status" value="1"/>
</dbReference>
<comment type="subcellular location">
    <subcellularLocation>
        <location evidence="1">Cell outer membrane</location>
    </subcellularLocation>
    <subcellularLocation>
        <location evidence="2">Membrane</location>
        <topology evidence="2">Lipid-anchor</topology>
    </subcellularLocation>
</comment>
<dbReference type="PROSITE" id="PS50868">
    <property type="entry name" value="POST_SET"/>
    <property type="match status" value="1"/>
</dbReference>
<reference evidence="15 16" key="1">
    <citation type="submission" date="2019-07" db="EMBL/GenBank/DDBJ databases">
        <title>Genome sequencing of 100 strains of the haloalkaliphilic chemolithoautotrophic sulfur-oxidizing bacterium Thioalkalivibrio.</title>
        <authorList>
            <person name="Muyzer G."/>
        </authorList>
    </citation>
    <scope>NUCLEOTIDE SEQUENCE [LARGE SCALE GENOMIC DNA]</scope>
    <source>
        <strain evidence="15 16">ASO4-4</strain>
    </source>
</reference>
<dbReference type="RefSeq" id="WP_246118558.1">
    <property type="nucleotide sequence ID" value="NZ_VLLC01000011.1"/>
</dbReference>
<name>A0A562RV67_9BACT</name>
<evidence type="ECO:0000256" key="3">
    <source>
        <dbReference type="ARBA" id="ARBA00006889"/>
    </source>
</evidence>
<evidence type="ECO:0000256" key="8">
    <source>
        <dbReference type="ARBA" id="ARBA00023139"/>
    </source>
</evidence>
<sequence length="266" mass="30061">MAAAFCQLQKCLCGTAPCRAFVGEGLSLKELSRIRLRLDDLCLPYTIDHVDYGNTQDLRVKAHIDRKGIVPASRKEKNDSLLPAPLFILRYQEAPMKKLLLVIAVLILGGCMGMPQSLRPVSDFELNRYLGKWYEIARLDHSFERGLSHVSAEYTLRKDGGVRVLNRGFLASENRWKEAEGKACFVGKSSEGYLKVSFFGPFYGSYVIFGLDHENYQYAFVSGPDTKYLWLLSRTPVVEPQILEKFIETSRAAGFDTDALIFVEQN</sequence>
<evidence type="ECO:0000313" key="16">
    <source>
        <dbReference type="Proteomes" id="UP000318307"/>
    </source>
</evidence>
<dbReference type="EMBL" id="VLLC01000011">
    <property type="protein sequence ID" value="TWI72266.1"/>
    <property type="molecule type" value="Genomic_DNA"/>
</dbReference>
<dbReference type="GO" id="GO:0009279">
    <property type="term" value="C:cell outer membrane"/>
    <property type="evidence" value="ECO:0007669"/>
    <property type="project" value="UniProtKB-SubCell"/>
</dbReference>
<evidence type="ECO:0000256" key="4">
    <source>
        <dbReference type="ARBA" id="ARBA00011738"/>
    </source>
</evidence>
<dbReference type="InterPro" id="IPR047202">
    <property type="entry name" value="Lipocalin_Blc-like_dom"/>
</dbReference>
<keyword evidence="7 13" id="KW-0472">Membrane</keyword>
<dbReference type="InterPro" id="IPR012674">
    <property type="entry name" value="Calycin"/>
</dbReference>
<evidence type="ECO:0000256" key="6">
    <source>
        <dbReference type="ARBA" id="ARBA00023121"/>
    </source>
</evidence>
<keyword evidence="13" id="KW-1133">Transmembrane helix</keyword>
<dbReference type="InterPro" id="IPR003616">
    <property type="entry name" value="Post-SET_dom"/>
</dbReference>
<dbReference type="Proteomes" id="UP000318307">
    <property type="component" value="Unassembled WGS sequence"/>
</dbReference>
<comment type="subunit">
    <text evidence="4">Homodimer.</text>
</comment>
<evidence type="ECO:0000256" key="13">
    <source>
        <dbReference type="SAM" id="Phobius"/>
    </source>
</evidence>
<comment type="caution">
    <text evidence="15">The sequence shown here is derived from an EMBL/GenBank/DDBJ whole genome shotgun (WGS) entry which is preliminary data.</text>
</comment>